<gene>
    <name evidence="2" type="primary">LOC6903676</name>
</gene>
<sequence length="533" mass="60453">MKSNGILISRLKQQSNISPTLPVPFPHLPMNANLYINSQHTQLSDRYLNNKVSQKIDTNDVKGAISSGSLYAVNQVSSISSVMCSCEKSVNSNGSESKEGDIFKTNLEPYTAENLGASSAKFQDSNVSQICPTKYNIIKKATDESTQVCYQSKSGLGKEKSGLNSKTQSNKKNNFQHAVIISEENDINSFKYGGSQVITPFLVKPDNQLKRHVSRKISKSEQTSPNNIEMDKANFVYDLYHDQHTKQRSTGCLLYPSNPWIRKSEINHTISSTEEKHLHVFQNIDPWVKRQTDCPIEFSRFQPEYICQDNTKNKPFSETIKKKHCMQQTLNYIKNANDNHIVLDKSGLLFATFSSQNGQPSYKLNTNSRTKSRSFILNKLTDISNPLSNNPSKTINENYVNFCCRNNQEKLKIHAENLQSRHSFSSISTKFKEELPLNIRRLSEQICKPSLQAMVPLSISDFDIRNIPVSEKVFDQENLPIEINTPEIFYGKKHISEQHASCHKDLISLKLSPKQVKIFSSTHKPDTLLETTC</sequence>
<reference evidence="1" key="1">
    <citation type="submission" date="2024-06" db="UniProtKB">
        <authorList>
            <consortium name="RefSeq"/>
        </authorList>
    </citation>
    <scope>NUCLEOTIDE SEQUENCE [LARGE SCALE GENOMIC DNA]</scope>
    <source>
        <strain evidence="1">MV2-25</strain>
    </source>
</reference>
<reference evidence="2" key="2">
    <citation type="submission" date="2025-08" db="UniProtKB">
        <authorList>
            <consortium name="RefSeq"/>
        </authorList>
    </citation>
    <scope>IDENTIFICATION</scope>
    <source>
        <strain evidence="2">MV-25-SWS-2005</strain>
        <tissue evidence="2">Whole body</tissue>
    </source>
</reference>
<evidence type="ECO:0000313" key="2">
    <source>
        <dbReference type="RefSeq" id="XP_033232512.1"/>
    </source>
</evidence>
<evidence type="ECO:0000313" key="1">
    <source>
        <dbReference type="Proteomes" id="UP000001819"/>
    </source>
</evidence>
<accession>A0A6I8VNB2</accession>
<proteinExistence type="predicted"/>
<protein>
    <submittedName>
        <fullName evidence="2">Uncharacterized protein isoform X1</fullName>
    </submittedName>
</protein>
<organism evidence="1 2">
    <name type="scientific">Drosophila pseudoobscura pseudoobscura</name>
    <name type="common">Fruit fly</name>
    <dbReference type="NCBI Taxonomy" id="46245"/>
    <lineage>
        <taxon>Eukaryota</taxon>
        <taxon>Metazoa</taxon>
        <taxon>Ecdysozoa</taxon>
        <taxon>Arthropoda</taxon>
        <taxon>Hexapoda</taxon>
        <taxon>Insecta</taxon>
        <taxon>Pterygota</taxon>
        <taxon>Neoptera</taxon>
        <taxon>Endopterygota</taxon>
        <taxon>Diptera</taxon>
        <taxon>Brachycera</taxon>
        <taxon>Muscomorpha</taxon>
        <taxon>Ephydroidea</taxon>
        <taxon>Drosophilidae</taxon>
        <taxon>Drosophila</taxon>
        <taxon>Sophophora</taxon>
    </lineage>
</organism>
<dbReference type="AlphaFoldDB" id="A0A6I8VNB2"/>
<name>A0A6I8VNB2_DROPS</name>
<keyword evidence="1" id="KW-1185">Reference proteome</keyword>
<dbReference type="RefSeq" id="XP_033232512.1">
    <property type="nucleotide sequence ID" value="XM_033376621.1"/>
</dbReference>
<dbReference type="InParanoid" id="A0A6I8VNB2"/>
<dbReference type="Proteomes" id="UP000001819">
    <property type="component" value="Chromosome 2"/>
</dbReference>
<dbReference type="KEGG" id="dpo:6903676"/>
<dbReference type="FunCoup" id="A0A6I8VNB2">
    <property type="interactions" value="8"/>
</dbReference>